<proteinExistence type="predicted"/>
<sequence length="231" mass="25826">MDPNSNLSPMDMMKIQANTLYTMDNQKRLLSINEPDGGQAPALFIGITSVGQCSYYHELLPFTLIEELGCDANLSLDIAKLIRRVETFKPVKSVWMGPAYAFPEKCGEWHPNVQLIESHRSFLLEEHFPDLIERVHEKMPVTAYVIEESAIAVCCSARISKQGAEASLYTSPNFRGQGYAAEAVKCWQYHVKESGRIPIYSASWDNMASQTVARKLGLIQFGVDLSITTTS</sequence>
<dbReference type="InterPro" id="IPR000182">
    <property type="entry name" value="GNAT_dom"/>
</dbReference>
<gene>
    <name evidence="2" type="ORF">DC345_01370</name>
</gene>
<evidence type="ECO:0000259" key="1">
    <source>
        <dbReference type="Pfam" id="PF13302"/>
    </source>
</evidence>
<dbReference type="AlphaFoldDB" id="A0A329R4L3"/>
<dbReference type="SUPFAM" id="SSF55729">
    <property type="entry name" value="Acyl-CoA N-acyltransferases (Nat)"/>
    <property type="match status" value="1"/>
</dbReference>
<dbReference type="InterPro" id="IPR016181">
    <property type="entry name" value="Acyl_CoA_acyltransferase"/>
</dbReference>
<dbReference type="Gene3D" id="3.40.630.30">
    <property type="match status" value="1"/>
</dbReference>
<comment type="caution">
    <text evidence="2">The sequence shown here is derived from an EMBL/GenBank/DDBJ whole genome shotgun (WGS) entry which is preliminary data.</text>
</comment>
<protein>
    <recommendedName>
        <fullName evidence="1">N-acetyltransferase domain-containing protein</fullName>
    </recommendedName>
</protein>
<dbReference type="Proteomes" id="UP000250642">
    <property type="component" value="Unassembled WGS sequence"/>
</dbReference>
<feature type="domain" description="N-acetyltransferase" evidence="1">
    <location>
        <begin position="142"/>
        <end position="218"/>
    </location>
</feature>
<dbReference type="GO" id="GO:0016747">
    <property type="term" value="F:acyltransferase activity, transferring groups other than amino-acyl groups"/>
    <property type="evidence" value="ECO:0007669"/>
    <property type="project" value="InterPro"/>
</dbReference>
<evidence type="ECO:0000313" key="3">
    <source>
        <dbReference type="Proteomes" id="UP000250642"/>
    </source>
</evidence>
<reference evidence="2 3" key="1">
    <citation type="submission" date="2018-04" db="EMBL/GenBank/DDBJ databases">
        <title>Paenibacillus taichungensis Genome sequencing and assembly.</title>
        <authorList>
            <person name="Xu J."/>
            <person name="Rensing C."/>
            <person name="Mazhar H.S."/>
        </authorList>
    </citation>
    <scope>NUCLEOTIDE SEQUENCE [LARGE SCALE GENOMIC DNA]</scope>
    <source>
        <strain evidence="2 3">NC1</strain>
    </source>
</reference>
<dbReference type="Pfam" id="PF13302">
    <property type="entry name" value="Acetyltransf_3"/>
    <property type="match status" value="1"/>
</dbReference>
<organism evidence="2 3">
    <name type="scientific">Paenibacillus taichungensis</name>
    <dbReference type="NCBI Taxonomy" id="484184"/>
    <lineage>
        <taxon>Bacteria</taxon>
        <taxon>Bacillati</taxon>
        <taxon>Bacillota</taxon>
        <taxon>Bacilli</taxon>
        <taxon>Bacillales</taxon>
        <taxon>Paenibacillaceae</taxon>
        <taxon>Paenibacillus</taxon>
    </lineage>
</organism>
<name>A0A329R4L3_9BACL</name>
<dbReference type="EMBL" id="QEVW01000001">
    <property type="protein sequence ID" value="RAW19451.1"/>
    <property type="molecule type" value="Genomic_DNA"/>
</dbReference>
<evidence type="ECO:0000313" key="2">
    <source>
        <dbReference type="EMBL" id="RAW19451.1"/>
    </source>
</evidence>
<accession>A0A329R4L3</accession>